<dbReference type="GO" id="GO:0005886">
    <property type="term" value="C:plasma membrane"/>
    <property type="evidence" value="ECO:0007669"/>
    <property type="project" value="UniProtKB-SubCell"/>
</dbReference>
<evidence type="ECO:0000256" key="6">
    <source>
        <dbReference type="ARBA" id="ARBA00022801"/>
    </source>
</evidence>
<keyword evidence="13" id="KW-1185">Reference proteome</keyword>
<reference evidence="12" key="1">
    <citation type="submission" date="2021-04" db="EMBL/GenBank/DDBJ databases">
        <authorList>
            <person name="Yoon J."/>
        </authorList>
    </citation>
    <scope>NUCLEOTIDE SEQUENCE</scope>
    <source>
        <strain evidence="12">KMU-90</strain>
    </source>
</reference>
<dbReference type="Pfam" id="PF01252">
    <property type="entry name" value="Peptidase_A8"/>
    <property type="match status" value="1"/>
</dbReference>
<keyword evidence="8 9" id="KW-0472">Membrane</keyword>
<evidence type="ECO:0000256" key="9">
    <source>
        <dbReference type="HAMAP-Rule" id="MF_00161"/>
    </source>
</evidence>
<evidence type="ECO:0000256" key="1">
    <source>
        <dbReference type="ARBA" id="ARBA00006139"/>
    </source>
</evidence>
<keyword evidence="2 9" id="KW-1003">Cell membrane</keyword>
<feature type="transmembrane region" description="Helical" evidence="9">
    <location>
        <begin position="139"/>
        <end position="158"/>
    </location>
</feature>
<dbReference type="GO" id="GO:0004190">
    <property type="term" value="F:aspartic-type endopeptidase activity"/>
    <property type="evidence" value="ECO:0007669"/>
    <property type="project" value="UniProtKB-UniRule"/>
</dbReference>
<gene>
    <name evidence="9" type="primary">lspA</name>
    <name evidence="12" type="ORF">KB874_19735</name>
</gene>
<evidence type="ECO:0000256" key="7">
    <source>
        <dbReference type="ARBA" id="ARBA00022989"/>
    </source>
</evidence>
<dbReference type="GO" id="GO:0006508">
    <property type="term" value="P:proteolysis"/>
    <property type="evidence" value="ECO:0007669"/>
    <property type="project" value="UniProtKB-KW"/>
</dbReference>
<name>A0A8J8B9X8_9RHOB</name>
<dbReference type="UniPathway" id="UPA00665"/>
<dbReference type="PRINTS" id="PR00781">
    <property type="entry name" value="LIPOSIGPTASE"/>
</dbReference>
<evidence type="ECO:0000256" key="3">
    <source>
        <dbReference type="ARBA" id="ARBA00022670"/>
    </source>
</evidence>
<evidence type="ECO:0000313" key="12">
    <source>
        <dbReference type="EMBL" id="MBS0126319.1"/>
    </source>
</evidence>
<feature type="transmembrane region" description="Helical" evidence="9">
    <location>
        <begin position="12"/>
        <end position="35"/>
    </location>
</feature>
<comment type="subcellular location">
    <subcellularLocation>
        <location evidence="9">Cell membrane</location>
        <topology evidence="9">Multi-pass membrane protein</topology>
    </subcellularLocation>
</comment>
<keyword evidence="6 9" id="KW-0378">Hydrolase</keyword>
<dbReference type="PANTHER" id="PTHR33695">
    <property type="entry name" value="LIPOPROTEIN SIGNAL PEPTIDASE"/>
    <property type="match status" value="1"/>
</dbReference>
<accession>A0A8J8B9X8</accession>
<comment type="function">
    <text evidence="9 10">This protein specifically catalyzes the removal of signal peptides from prolipoproteins.</text>
</comment>
<dbReference type="EMBL" id="JAGTUU010000009">
    <property type="protein sequence ID" value="MBS0126319.1"/>
    <property type="molecule type" value="Genomic_DNA"/>
</dbReference>
<feature type="active site" evidence="9">
    <location>
        <position position="126"/>
    </location>
</feature>
<comment type="catalytic activity">
    <reaction evidence="9 10">
        <text>Release of signal peptides from bacterial membrane prolipoproteins. Hydrolyzes -Xaa-Yaa-Zaa-|-(S,diacylglyceryl)Cys-, in which Xaa is hydrophobic (preferably Leu), and Yaa (Ala or Ser) and Zaa (Gly or Ala) have small, neutral side chains.</text>
        <dbReference type="EC" id="3.4.23.36"/>
    </reaction>
</comment>
<dbReference type="PROSITE" id="PS00855">
    <property type="entry name" value="SPASE_II"/>
    <property type="match status" value="1"/>
</dbReference>
<dbReference type="NCBIfam" id="TIGR00077">
    <property type="entry name" value="lspA"/>
    <property type="match status" value="1"/>
</dbReference>
<evidence type="ECO:0000256" key="8">
    <source>
        <dbReference type="ARBA" id="ARBA00023136"/>
    </source>
</evidence>
<feature type="transmembrane region" description="Helical" evidence="9">
    <location>
        <begin position="98"/>
        <end position="119"/>
    </location>
</feature>
<organism evidence="12 13">
    <name type="scientific">Thetidibacter halocola</name>
    <dbReference type="NCBI Taxonomy" id="2827239"/>
    <lineage>
        <taxon>Bacteria</taxon>
        <taxon>Pseudomonadati</taxon>
        <taxon>Pseudomonadota</taxon>
        <taxon>Alphaproteobacteria</taxon>
        <taxon>Rhodobacterales</taxon>
        <taxon>Roseobacteraceae</taxon>
        <taxon>Thetidibacter</taxon>
    </lineage>
</organism>
<evidence type="ECO:0000256" key="2">
    <source>
        <dbReference type="ARBA" id="ARBA00022475"/>
    </source>
</evidence>
<sequence length="169" mass="18127">MGQDRAAVSGRLVWIVAAAIFLIDQLSKFFVVHWLGLSQRLAIDVFPPYLNFRMAWNYGINFGLLSGDAPATRWILISVAVGIVLFVLVWMRRDPPGRWGLISAGMLIGGAVGNVVDRLLYGAVADFLNMSCCGIDNPFAFNVADIAIFAGALGLALFPGSGAKGKKAP</sequence>
<protein>
    <recommendedName>
        <fullName evidence="9">Lipoprotein signal peptidase</fullName>
        <ecNumber evidence="9">3.4.23.36</ecNumber>
    </recommendedName>
    <alternativeName>
        <fullName evidence="9">Prolipoprotein signal peptidase</fullName>
    </alternativeName>
    <alternativeName>
        <fullName evidence="9">Signal peptidase II</fullName>
        <shortName evidence="9">SPase II</shortName>
    </alternativeName>
</protein>
<keyword evidence="3 9" id="KW-0645">Protease</keyword>
<comment type="pathway">
    <text evidence="9">Protein modification; lipoprotein biosynthesis (signal peptide cleavage).</text>
</comment>
<proteinExistence type="inferred from homology"/>
<evidence type="ECO:0000313" key="13">
    <source>
        <dbReference type="Proteomes" id="UP000681356"/>
    </source>
</evidence>
<dbReference type="RefSeq" id="WP_212538286.1">
    <property type="nucleotide sequence ID" value="NZ_JAGTUU010000009.1"/>
</dbReference>
<dbReference type="EC" id="3.4.23.36" evidence="9"/>
<dbReference type="AlphaFoldDB" id="A0A8J8B9X8"/>
<evidence type="ECO:0000256" key="10">
    <source>
        <dbReference type="RuleBase" id="RU000594"/>
    </source>
</evidence>
<comment type="similarity">
    <text evidence="1 9 11">Belongs to the peptidase A8 family.</text>
</comment>
<feature type="transmembrane region" description="Helical" evidence="9">
    <location>
        <begin position="71"/>
        <end position="91"/>
    </location>
</feature>
<comment type="caution">
    <text evidence="12">The sequence shown here is derived from an EMBL/GenBank/DDBJ whole genome shotgun (WGS) entry which is preliminary data.</text>
</comment>
<dbReference type="HAMAP" id="MF_00161">
    <property type="entry name" value="LspA"/>
    <property type="match status" value="1"/>
</dbReference>
<dbReference type="Proteomes" id="UP000681356">
    <property type="component" value="Unassembled WGS sequence"/>
</dbReference>
<keyword evidence="5 9" id="KW-0064">Aspartyl protease</keyword>
<keyword evidence="4 9" id="KW-0812">Transmembrane</keyword>
<evidence type="ECO:0000256" key="5">
    <source>
        <dbReference type="ARBA" id="ARBA00022750"/>
    </source>
</evidence>
<dbReference type="PANTHER" id="PTHR33695:SF1">
    <property type="entry name" value="LIPOPROTEIN SIGNAL PEPTIDASE"/>
    <property type="match status" value="1"/>
</dbReference>
<dbReference type="InterPro" id="IPR001872">
    <property type="entry name" value="Peptidase_A8"/>
</dbReference>
<feature type="active site" evidence="9">
    <location>
        <position position="145"/>
    </location>
</feature>
<evidence type="ECO:0000256" key="11">
    <source>
        <dbReference type="RuleBase" id="RU004181"/>
    </source>
</evidence>
<evidence type="ECO:0000256" key="4">
    <source>
        <dbReference type="ARBA" id="ARBA00022692"/>
    </source>
</evidence>
<keyword evidence="7 9" id="KW-1133">Transmembrane helix</keyword>